<keyword evidence="1" id="KW-0812">Transmembrane</keyword>
<dbReference type="AlphaFoldDB" id="A0A2R5GBM4"/>
<accession>A0A2R5GBM4</accession>
<proteinExistence type="predicted"/>
<organism evidence="2 3">
    <name type="scientific">Hondaea fermentalgiana</name>
    <dbReference type="NCBI Taxonomy" id="2315210"/>
    <lineage>
        <taxon>Eukaryota</taxon>
        <taxon>Sar</taxon>
        <taxon>Stramenopiles</taxon>
        <taxon>Bigyra</taxon>
        <taxon>Labyrinthulomycetes</taxon>
        <taxon>Thraustochytrida</taxon>
        <taxon>Thraustochytriidae</taxon>
        <taxon>Hondaea</taxon>
    </lineage>
</organism>
<name>A0A2R5GBM4_9STRA</name>
<comment type="caution">
    <text evidence="2">The sequence shown here is derived from an EMBL/GenBank/DDBJ whole genome shotgun (WGS) entry which is preliminary data.</text>
</comment>
<evidence type="ECO:0000313" key="3">
    <source>
        <dbReference type="Proteomes" id="UP000241890"/>
    </source>
</evidence>
<dbReference type="EMBL" id="BEYU01000040">
    <property type="protein sequence ID" value="GBG28382.1"/>
    <property type="molecule type" value="Genomic_DNA"/>
</dbReference>
<keyword evidence="1" id="KW-1133">Transmembrane helix</keyword>
<keyword evidence="1" id="KW-0472">Membrane</keyword>
<feature type="transmembrane region" description="Helical" evidence="1">
    <location>
        <begin position="70"/>
        <end position="93"/>
    </location>
</feature>
<keyword evidence="3" id="KW-1185">Reference proteome</keyword>
<dbReference type="Proteomes" id="UP000241890">
    <property type="component" value="Unassembled WGS sequence"/>
</dbReference>
<sequence>MSATDSAKTALRATGQAIKKGAIATKDYLSTLTLREALLVGAGVVTVIVLISQLLVGFWQRFLPSALITLVRLLVFVVVPMVAAASTVFGMWLERKYAKFDELHDWTIEKSAELHDFLFKSA</sequence>
<feature type="transmembrane region" description="Helical" evidence="1">
    <location>
        <begin position="37"/>
        <end position="58"/>
    </location>
</feature>
<evidence type="ECO:0000256" key="1">
    <source>
        <dbReference type="SAM" id="Phobius"/>
    </source>
</evidence>
<protein>
    <submittedName>
        <fullName evidence="2">Uncharacterized protein</fullName>
    </submittedName>
</protein>
<gene>
    <name evidence="2" type="ORF">FCC1311_046052</name>
</gene>
<reference evidence="2 3" key="1">
    <citation type="submission" date="2017-12" db="EMBL/GenBank/DDBJ databases">
        <title>Sequencing, de novo assembly and annotation of complete genome of a new Thraustochytrid species, strain FCC1311.</title>
        <authorList>
            <person name="Sedici K."/>
            <person name="Godart F."/>
            <person name="Aiese Cigliano R."/>
            <person name="Sanseverino W."/>
            <person name="Barakat M."/>
            <person name="Ortet P."/>
            <person name="Marechal E."/>
            <person name="Cagnac O."/>
            <person name="Amato A."/>
        </authorList>
    </citation>
    <scope>NUCLEOTIDE SEQUENCE [LARGE SCALE GENOMIC DNA]</scope>
</reference>
<dbReference type="InParanoid" id="A0A2R5GBM4"/>
<evidence type="ECO:0000313" key="2">
    <source>
        <dbReference type="EMBL" id="GBG28382.1"/>
    </source>
</evidence>